<name>A0A0J9X9Q6_GEOCN</name>
<dbReference type="InterPro" id="IPR001509">
    <property type="entry name" value="Epimerase_deHydtase"/>
</dbReference>
<dbReference type="InterPro" id="IPR050425">
    <property type="entry name" value="NAD(P)_dehydrat-like"/>
</dbReference>
<protein>
    <submittedName>
        <fullName evidence="4">Similar to Saccharomyces cerevisiae YDR541C Putative dihydrokaempferol 4-reductase</fullName>
    </submittedName>
</protein>
<proteinExistence type="inferred from homology"/>
<dbReference type="AlphaFoldDB" id="A0A0J9X9Q6"/>
<comment type="caution">
    <text evidence="4">The sequence shown here is derived from an EMBL/GenBank/DDBJ whole genome shotgun (WGS) entry which is preliminary data.</text>
</comment>
<keyword evidence="1" id="KW-0560">Oxidoreductase</keyword>
<dbReference type="EMBL" id="CCBN010000006">
    <property type="protein sequence ID" value="CDO53997.1"/>
    <property type="molecule type" value="Genomic_DNA"/>
</dbReference>
<evidence type="ECO:0000313" key="4">
    <source>
        <dbReference type="EMBL" id="CDO53997.1"/>
    </source>
</evidence>
<organism evidence="4 6">
    <name type="scientific">Geotrichum candidum</name>
    <name type="common">Oospora lactis</name>
    <name type="synonym">Dipodascus geotrichum</name>
    <dbReference type="NCBI Taxonomy" id="1173061"/>
    <lineage>
        <taxon>Eukaryota</taxon>
        <taxon>Fungi</taxon>
        <taxon>Dikarya</taxon>
        <taxon>Ascomycota</taxon>
        <taxon>Saccharomycotina</taxon>
        <taxon>Dipodascomycetes</taxon>
        <taxon>Dipodascales</taxon>
        <taxon>Dipodascaceae</taxon>
        <taxon>Geotrichum</taxon>
    </lineage>
</organism>
<dbReference type="PANTHER" id="PTHR10366:SF564">
    <property type="entry name" value="STEROL-4-ALPHA-CARBOXYLATE 3-DEHYDROGENASE, DECARBOXYLATING"/>
    <property type="match status" value="1"/>
</dbReference>
<dbReference type="Proteomes" id="UP000750522">
    <property type="component" value="Unassembled WGS sequence"/>
</dbReference>
<reference evidence="5" key="2">
    <citation type="journal article" date="2020" name="Front. Microbiol.">
        <title>Phenotypic and Genetic Characterization of the Cheese Ripening Yeast Geotrichum candidum.</title>
        <authorList>
            <person name="Perkins V."/>
            <person name="Vignola S."/>
            <person name="Lessard M.H."/>
            <person name="Plante P.L."/>
            <person name="Corbeil J."/>
            <person name="Dugat-Bony E."/>
            <person name="Frenette M."/>
            <person name="Labrie S."/>
        </authorList>
    </citation>
    <scope>NUCLEOTIDE SEQUENCE</scope>
    <source>
        <strain evidence="5">LMA-70</strain>
    </source>
</reference>
<evidence type="ECO:0000256" key="2">
    <source>
        <dbReference type="ARBA" id="ARBA00023445"/>
    </source>
</evidence>
<dbReference type="SUPFAM" id="SSF51735">
    <property type="entry name" value="NAD(P)-binding Rossmann-fold domains"/>
    <property type="match status" value="1"/>
</dbReference>
<evidence type="ECO:0000313" key="5">
    <source>
        <dbReference type="EMBL" id="KAF5103534.1"/>
    </source>
</evidence>
<dbReference type="Gene3D" id="3.40.50.720">
    <property type="entry name" value="NAD(P)-binding Rossmann-like Domain"/>
    <property type="match status" value="1"/>
</dbReference>
<dbReference type="FunFam" id="3.40.50.720:FF:000191">
    <property type="entry name" value="Methylglyoxal reductase (NADPH-dependent)"/>
    <property type="match status" value="1"/>
</dbReference>
<dbReference type="CDD" id="cd05227">
    <property type="entry name" value="AR_SDR_e"/>
    <property type="match status" value="1"/>
</dbReference>
<evidence type="ECO:0000313" key="6">
    <source>
        <dbReference type="Proteomes" id="UP000242525"/>
    </source>
</evidence>
<keyword evidence="6" id="KW-1185">Reference proteome</keyword>
<evidence type="ECO:0000256" key="1">
    <source>
        <dbReference type="ARBA" id="ARBA00023002"/>
    </source>
</evidence>
<dbReference type="PANTHER" id="PTHR10366">
    <property type="entry name" value="NAD DEPENDENT EPIMERASE/DEHYDRATASE"/>
    <property type="match status" value="1"/>
</dbReference>
<comment type="similarity">
    <text evidence="2">Belongs to the NAD(P)-dependent epimerase/dehydratase family. Dihydroflavonol-4-reductase subfamily.</text>
</comment>
<dbReference type="Proteomes" id="UP000242525">
    <property type="component" value="Unassembled WGS sequence"/>
</dbReference>
<dbReference type="InterPro" id="IPR036291">
    <property type="entry name" value="NAD(P)-bd_dom_sf"/>
</dbReference>
<dbReference type="EMBL" id="QQZK01000021">
    <property type="protein sequence ID" value="KAF5103534.1"/>
    <property type="molecule type" value="Genomic_DNA"/>
</dbReference>
<gene>
    <name evidence="4" type="ORF">BN980_GECA06s03145g</name>
    <name evidence="5" type="ORF">DV451_001425</name>
</gene>
<reference evidence="5" key="3">
    <citation type="submission" date="2020-01" db="EMBL/GenBank/DDBJ databases">
        <authorList>
            <person name="Perkins V."/>
            <person name="Lessard M.-H."/>
            <person name="Dugat-Bony E."/>
            <person name="Frenette M."/>
            <person name="Labrie S."/>
        </authorList>
    </citation>
    <scope>NUCLEOTIDE SEQUENCE</scope>
    <source>
        <strain evidence="5">LMA-70</strain>
    </source>
</reference>
<feature type="domain" description="NAD-dependent epimerase/dehydratase" evidence="3">
    <location>
        <begin position="5"/>
        <end position="250"/>
    </location>
</feature>
<dbReference type="OrthoDB" id="2735536at2759"/>
<dbReference type="STRING" id="1173061.A0A0J9X9Q6"/>
<dbReference type="Pfam" id="PF01370">
    <property type="entry name" value="Epimerase"/>
    <property type="match status" value="1"/>
</dbReference>
<dbReference type="GO" id="GO:0016616">
    <property type="term" value="F:oxidoreductase activity, acting on the CH-OH group of donors, NAD or NADP as acceptor"/>
    <property type="evidence" value="ECO:0007669"/>
    <property type="project" value="TreeGrafter"/>
</dbReference>
<evidence type="ECO:0000259" key="3">
    <source>
        <dbReference type="Pfam" id="PF01370"/>
    </source>
</evidence>
<sequence>MSDLVLLTGASGFIAGHIVKQLFEQGYKVLGTVRSDAKGEFIKKQYPDFEYEIVTDISTPSAFDAVFQAHPDIKYVLHTASPFHFQGNDPEKELLIPAINGTKSALSAAHKYGANVKKIVITSSFAAMVQYPFNLDDPNFVYTEKNWNNITYEEAKTNNVLGYFASKTFAERAAWDFLEAEKPKFTITTIQVPYVFGPPINDITLKNLNTSNQIIQSVLTNSSDLELPGSPLLYVDVRDVAATHITAMTNAGLDNKRCFSSTGVANNQLLLDTLRKVRPQYTEGLTNVGVPGSFDPANFVKFDNSESQKYLQLKYKTLEETVADTADRLKELAKESN</sequence>
<accession>A0A0J9X9Q6</accession>
<reference evidence="4 6" key="1">
    <citation type="submission" date="2014-03" db="EMBL/GenBank/DDBJ databases">
        <authorList>
            <person name="Casaregola S."/>
        </authorList>
    </citation>
    <scope>NUCLEOTIDE SEQUENCE [LARGE SCALE GENOMIC DNA]</scope>
    <source>
        <strain evidence="4 6">CLIB 918</strain>
    </source>
</reference>